<reference evidence="1 2" key="1">
    <citation type="journal article" date="2019" name="Sci. Rep.">
        <title>Orb-weaving spider Araneus ventricosus genome elucidates the spidroin gene catalogue.</title>
        <authorList>
            <person name="Kono N."/>
            <person name="Nakamura H."/>
            <person name="Ohtoshi R."/>
            <person name="Moran D.A.P."/>
            <person name="Shinohara A."/>
            <person name="Yoshida Y."/>
            <person name="Fujiwara M."/>
            <person name="Mori M."/>
            <person name="Tomita M."/>
            <person name="Arakawa K."/>
        </authorList>
    </citation>
    <scope>NUCLEOTIDE SEQUENCE [LARGE SCALE GENOMIC DNA]</scope>
</reference>
<keyword evidence="2" id="KW-1185">Reference proteome</keyword>
<accession>A0A4Y2KWK3</accession>
<comment type="caution">
    <text evidence="1">The sequence shown here is derived from an EMBL/GenBank/DDBJ whole genome shotgun (WGS) entry which is preliminary data.</text>
</comment>
<protein>
    <recommendedName>
        <fullName evidence="3">Reverse transcriptase domain-containing protein</fullName>
    </recommendedName>
</protein>
<dbReference type="EMBL" id="BGPR01005090">
    <property type="protein sequence ID" value="GBN06675.1"/>
    <property type="molecule type" value="Genomic_DNA"/>
</dbReference>
<evidence type="ECO:0000313" key="1">
    <source>
        <dbReference type="EMBL" id="GBN06675.1"/>
    </source>
</evidence>
<sequence>MNFFLADDTAILVQGSTTKFIIKILQRGLIEIENLCTLWRIAINIEKTHSVMFRKGNSKKILQTLTFFYEDITWDKEVKYLGLILDSKLTFRKHIKYNTEKILG</sequence>
<gene>
    <name evidence="1" type="ORF">AVEN_56726_1</name>
</gene>
<evidence type="ECO:0000313" key="2">
    <source>
        <dbReference type="Proteomes" id="UP000499080"/>
    </source>
</evidence>
<name>A0A4Y2KWK3_ARAVE</name>
<organism evidence="1 2">
    <name type="scientific">Araneus ventricosus</name>
    <name type="common">Orbweaver spider</name>
    <name type="synonym">Epeira ventricosa</name>
    <dbReference type="NCBI Taxonomy" id="182803"/>
    <lineage>
        <taxon>Eukaryota</taxon>
        <taxon>Metazoa</taxon>
        <taxon>Ecdysozoa</taxon>
        <taxon>Arthropoda</taxon>
        <taxon>Chelicerata</taxon>
        <taxon>Arachnida</taxon>
        <taxon>Araneae</taxon>
        <taxon>Araneomorphae</taxon>
        <taxon>Entelegynae</taxon>
        <taxon>Araneoidea</taxon>
        <taxon>Araneidae</taxon>
        <taxon>Araneus</taxon>
    </lineage>
</organism>
<dbReference type="Proteomes" id="UP000499080">
    <property type="component" value="Unassembled WGS sequence"/>
</dbReference>
<evidence type="ECO:0008006" key="3">
    <source>
        <dbReference type="Google" id="ProtNLM"/>
    </source>
</evidence>
<dbReference type="AlphaFoldDB" id="A0A4Y2KWK3"/>
<proteinExistence type="predicted"/>
<dbReference type="OrthoDB" id="6433969at2759"/>